<evidence type="ECO:0000313" key="1">
    <source>
        <dbReference type="EMBL" id="PJE57511.1"/>
    </source>
</evidence>
<comment type="caution">
    <text evidence="1">The sequence shown here is derived from an EMBL/GenBank/DDBJ whole genome shotgun (WGS) entry which is preliminary data.</text>
</comment>
<name>A0A2M8KC57_9BACT</name>
<accession>A0A2M8KC57</accession>
<dbReference type="Proteomes" id="UP000231648">
    <property type="component" value="Unassembled WGS sequence"/>
</dbReference>
<dbReference type="Gene3D" id="3.90.20.10">
    <property type="match status" value="1"/>
</dbReference>
<evidence type="ECO:0000313" key="2">
    <source>
        <dbReference type="Proteomes" id="UP000231648"/>
    </source>
</evidence>
<reference evidence="2" key="1">
    <citation type="submission" date="2017-09" db="EMBL/GenBank/DDBJ databases">
        <title>Depth-based differentiation of microbial function through sediment-hosted aquifers and enrichment of novel symbionts in the deep terrestrial subsurface.</title>
        <authorList>
            <person name="Probst A.J."/>
            <person name="Ladd B."/>
            <person name="Jarett J.K."/>
            <person name="Geller-Mcgrath D.E."/>
            <person name="Sieber C.M.K."/>
            <person name="Emerson J.B."/>
            <person name="Anantharaman K."/>
            <person name="Thomas B.C."/>
            <person name="Malmstrom R."/>
            <person name="Stieglmeier M."/>
            <person name="Klingl A."/>
            <person name="Woyke T."/>
            <person name="Ryan C.M."/>
            <person name="Banfield J.F."/>
        </authorList>
    </citation>
    <scope>NUCLEOTIDE SEQUENCE [LARGE SCALE GENOMIC DNA]</scope>
</reference>
<evidence type="ECO:0008006" key="3">
    <source>
        <dbReference type="Google" id="ProtNLM"/>
    </source>
</evidence>
<organism evidence="1 2">
    <name type="scientific">Candidatus Portnoybacteria bacterium CG10_big_fil_rev_8_21_14_0_10_38_18</name>
    <dbReference type="NCBI Taxonomy" id="1974813"/>
    <lineage>
        <taxon>Bacteria</taxon>
        <taxon>Candidatus Portnoyibacteriota</taxon>
    </lineage>
</organism>
<proteinExistence type="predicted"/>
<gene>
    <name evidence="1" type="ORF">COU82_01625</name>
</gene>
<sequence length="92" mass="11091">MDKNYSELIEYLDGKFTRVDDRFELVDERFEKINERFDKVDIRIDQLITVIDKLAKAIEDLKQEYSAIAMIIDKHEKWIHQIAEKLGIKLEY</sequence>
<dbReference type="EMBL" id="PFDX01000016">
    <property type="protein sequence ID" value="PJE57511.1"/>
    <property type="molecule type" value="Genomic_DNA"/>
</dbReference>
<protein>
    <recommendedName>
        <fullName evidence="3">t-SNARE coiled-coil homology domain-containing protein</fullName>
    </recommendedName>
</protein>
<dbReference type="AlphaFoldDB" id="A0A2M8KC57"/>